<feature type="transmembrane region" description="Helical" evidence="3">
    <location>
        <begin position="335"/>
        <end position="356"/>
    </location>
</feature>
<keyword evidence="1" id="KW-0175">Coiled coil</keyword>
<feature type="region of interest" description="Disordered" evidence="2">
    <location>
        <begin position="1"/>
        <end position="70"/>
    </location>
</feature>
<keyword evidence="3" id="KW-1133">Transmembrane helix</keyword>
<protein>
    <submittedName>
        <fullName evidence="4">Uncharacterized protein</fullName>
    </submittedName>
</protein>
<feature type="transmembrane region" description="Helical" evidence="3">
    <location>
        <begin position="75"/>
        <end position="96"/>
    </location>
</feature>
<evidence type="ECO:0000313" key="5">
    <source>
        <dbReference type="Proteomes" id="UP001491310"/>
    </source>
</evidence>
<proteinExistence type="predicted"/>
<feature type="compositionally biased region" description="Low complexity" evidence="2">
    <location>
        <begin position="40"/>
        <end position="55"/>
    </location>
</feature>
<name>A0ABR2YUB2_9CHLO</name>
<feature type="compositionally biased region" description="Basic and acidic residues" evidence="2">
    <location>
        <begin position="1"/>
        <end position="10"/>
    </location>
</feature>
<dbReference type="EMBL" id="JALJOT010000005">
    <property type="protein sequence ID" value="KAK9915418.1"/>
    <property type="molecule type" value="Genomic_DNA"/>
</dbReference>
<organism evidence="4 5">
    <name type="scientific">Coccomyxa subellipsoidea</name>
    <dbReference type="NCBI Taxonomy" id="248742"/>
    <lineage>
        <taxon>Eukaryota</taxon>
        <taxon>Viridiplantae</taxon>
        <taxon>Chlorophyta</taxon>
        <taxon>core chlorophytes</taxon>
        <taxon>Trebouxiophyceae</taxon>
        <taxon>Trebouxiophyceae incertae sedis</taxon>
        <taxon>Coccomyxaceae</taxon>
        <taxon>Coccomyxa</taxon>
    </lineage>
</organism>
<keyword evidence="3" id="KW-0472">Membrane</keyword>
<accession>A0ABR2YUB2</accession>
<dbReference type="Proteomes" id="UP001491310">
    <property type="component" value="Unassembled WGS sequence"/>
</dbReference>
<feature type="coiled-coil region" evidence="1">
    <location>
        <begin position="194"/>
        <end position="281"/>
    </location>
</feature>
<reference evidence="4 5" key="1">
    <citation type="journal article" date="2024" name="Nat. Commun.">
        <title>Phylogenomics reveals the evolutionary origins of lichenization in chlorophyte algae.</title>
        <authorList>
            <person name="Puginier C."/>
            <person name="Libourel C."/>
            <person name="Otte J."/>
            <person name="Skaloud P."/>
            <person name="Haon M."/>
            <person name="Grisel S."/>
            <person name="Petersen M."/>
            <person name="Berrin J.G."/>
            <person name="Delaux P.M."/>
            <person name="Dal Grande F."/>
            <person name="Keller J."/>
        </authorList>
    </citation>
    <scope>NUCLEOTIDE SEQUENCE [LARGE SCALE GENOMIC DNA]</scope>
    <source>
        <strain evidence="4 5">SAG 216-7</strain>
    </source>
</reference>
<comment type="caution">
    <text evidence="4">The sequence shown here is derived from an EMBL/GenBank/DDBJ whole genome shotgun (WGS) entry which is preliminary data.</text>
</comment>
<evidence type="ECO:0000313" key="4">
    <source>
        <dbReference type="EMBL" id="KAK9915418.1"/>
    </source>
</evidence>
<keyword evidence="5" id="KW-1185">Reference proteome</keyword>
<gene>
    <name evidence="4" type="ORF">WJX75_008913</name>
</gene>
<sequence length="421" mass="45619">MSRTPEHDFLRAVGTPLPRKQQVHKESSRSPAPRTPGSLSVSQRSSARQDSRASSFGPADKGAVPQEPVRKSRRVSLWIASGALAGLLIVVAILLLHQRSHPHQPRLPNSVSDALDWYQGTGLPELPEASICGPEDQTAELRKLLTHTQQKLRETQELLRQTDREARAASGLKKEVAACEGKLREAASGQSHQRQELSQKLHQAEDALRTAHARLKDRGRSSLLLEETAAAAEARAKKFEAELASETAARAANNAAAEAAKKELEKARAAWESERATMSARAAGVAEAGKKMVEELEGALAECKGRVTGLGEGCGRCWQMLDEAQGEGRAAKMHAAGVATGVCGLMAAVAYIYSLFQKRQISHLKLESEKLRYAVAEAQGGVRQRMSRAGSAARAAQQITARCLSLSRIPLPRIQLLRTER</sequence>
<evidence type="ECO:0000256" key="1">
    <source>
        <dbReference type="SAM" id="Coils"/>
    </source>
</evidence>
<evidence type="ECO:0000256" key="2">
    <source>
        <dbReference type="SAM" id="MobiDB-lite"/>
    </source>
</evidence>
<evidence type="ECO:0000256" key="3">
    <source>
        <dbReference type="SAM" id="Phobius"/>
    </source>
</evidence>
<keyword evidence="3" id="KW-0812">Transmembrane</keyword>